<evidence type="ECO:0000313" key="2">
    <source>
        <dbReference type="WBParaSite" id="ECPE_0001032501-mRNA-1"/>
    </source>
</evidence>
<dbReference type="Pfam" id="PF00400">
    <property type="entry name" value="WD40"/>
    <property type="match status" value="1"/>
</dbReference>
<sequence length="400" mass="43806">LIKAVEDQIQSFGQTPAQLLHTPHPHRNSALHLNPLMFSPLREEVCMVHKFYSNSPVVFLAAYTAPSTIPQPGVVSVTANRTLVLSRWNCAAAGNSTTSLHILGDDFDQSLITCSNQFTCPGDNRALIACGYDDWSFRVFAVDTGRLIQAVFGHYGIVTCLAHSGSQSANYCYLASGSGDCTVKLWIYNTRRMLVLGNHGHEAEVTAVSISSELGLVLSGSKGGTCLLHNTRGTLLRQLSTVNPTDNLHPVDVSVNGEQDLRPVTSMFGPVHFVLYHREGYLVTQQGPTQLTLSTLNGKIIHSSDLRRLAATSTYRITAVLFSACGRYLLIAGSDGVVWVLRCHNLAPVHDFPRCDAPVRSLALSSDQHYVLVGLETGSLVVFYIDFGHWHHEFQERYAA</sequence>
<dbReference type="SMART" id="SM00320">
    <property type="entry name" value="WD40"/>
    <property type="match status" value="4"/>
</dbReference>
<dbReference type="Pfam" id="PF20426">
    <property type="entry name" value="NBCH_WD40"/>
    <property type="match status" value="1"/>
</dbReference>
<dbReference type="InterPro" id="IPR050865">
    <property type="entry name" value="BEACH_Domain"/>
</dbReference>
<dbReference type="PROSITE" id="PS50197">
    <property type="entry name" value="BEACH"/>
    <property type="match status" value="1"/>
</dbReference>
<reference evidence="2" key="1">
    <citation type="submission" date="2016-06" db="UniProtKB">
        <authorList>
            <consortium name="WormBaseParasite"/>
        </authorList>
    </citation>
    <scope>IDENTIFICATION</scope>
</reference>
<dbReference type="AlphaFoldDB" id="A0A183ATK8"/>
<protein>
    <submittedName>
        <fullName evidence="2">BEACH domain-containing protein</fullName>
    </submittedName>
</protein>
<dbReference type="InterPro" id="IPR000409">
    <property type="entry name" value="BEACH_dom"/>
</dbReference>
<proteinExistence type="predicted"/>
<dbReference type="GO" id="GO:0005829">
    <property type="term" value="C:cytosol"/>
    <property type="evidence" value="ECO:0007669"/>
    <property type="project" value="TreeGrafter"/>
</dbReference>
<evidence type="ECO:0000259" key="1">
    <source>
        <dbReference type="PROSITE" id="PS50197"/>
    </source>
</evidence>
<accession>A0A183ATK8</accession>
<dbReference type="PANTHER" id="PTHR13743:SF162">
    <property type="entry name" value="NEUROBEACHIN"/>
    <property type="match status" value="1"/>
</dbReference>
<dbReference type="InterPro" id="IPR015943">
    <property type="entry name" value="WD40/YVTN_repeat-like_dom_sf"/>
</dbReference>
<dbReference type="PANTHER" id="PTHR13743">
    <property type="entry name" value="BEIGE/BEACH-RELATED"/>
    <property type="match status" value="1"/>
</dbReference>
<dbReference type="InterPro" id="IPR046851">
    <property type="entry name" value="NBCH_WD40"/>
</dbReference>
<dbReference type="SUPFAM" id="SSF50978">
    <property type="entry name" value="WD40 repeat-like"/>
    <property type="match status" value="1"/>
</dbReference>
<dbReference type="GO" id="GO:0016020">
    <property type="term" value="C:membrane"/>
    <property type="evidence" value="ECO:0007669"/>
    <property type="project" value="TreeGrafter"/>
</dbReference>
<feature type="domain" description="BEACH" evidence="1">
    <location>
        <begin position="1"/>
        <end position="27"/>
    </location>
</feature>
<dbReference type="InterPro" id="IPR036322">
    <property type="entry name" value="WD40_repeat_dom_sf"/>
</dbReference>
<organism evidence="2">
    <name type="scientific">Echinostoma caproni</name>
    <dbReference type="NCBI Taxonomy" id="27848"/>
    <lineage>
        <taxon>Eukaryota</taxon>
        <taxon>Metazoa</taxon>
        <taxon>Spiralia</taxon>
        <taxon>Lophotrochozoa</taxon>
        <taxon>Platyhelminthes</taxon>
        <taxon>Trematoda</taxon>
        <taxon>Digenea</taxon>
        <taxon>Plagiorchiida</taxon>
        <taxon>Echinostomata</taxon>
        <taxon>Echinostomatoidea</taxon>
        <taxon>Echinostomatidae</taxon>
        <taxon>Echinostoma</taxon>
    </lineage>
</organism>
<dbReference type="GO" id="GO:0019901">
    <property type="term" value="F:protein kinase binding"/>
    <property type="evidence" value="ECO:0007669"/>
    <property type="project" value="TreeGrafter"/>
</dbReference>
<dbReference type="InterPro" id="IPR001680">
    <property type="entry name" value="WD40_rpt"/>
</dbReference>
<name>A0A183ATK8_9TREM</name>
<dbReference type="GO" id="GO:0008104">
    <property type="term" value="P:intracellular protein localization"/>
    <property type="evidence" value="ECO:0007669"/>
    <property type="project" value="TreeGrafter"/>
</dbReference>
<dbReference type="WBParaSite" id="ECPE_0001032501-mRNA-1">
    <property type="protein sequence ID" value="ECPE_0001032501-mRNA-1"/>
    <property type="gene ID" value="ECPE_0001032501"/>
</dbReference>
<dbReference type="Gene3D" id="2.130.10.10">
    <property type="entry name" value="YVTN repeat-like/Quinoprotein amine dehydrogenase"/>
    <property type="match status" value="2"/>
</dbReference>